<dbReference type="Proteomes" id="UP000016934">
    <property type="component" value="Unassembled WGS sequence"/>
</dbReference>
<dbReference type="AlphaFoldDB" id="M2T7D7"/>
<accession>M2T7D7</accession>
<protein>
    <recommendedName>
        <fullName evidence="3">Condensation domain-containing protein</fullName>
    </recommendedName>
</protein>
<dbReference type="InterPro" id="IPR023213">
    <property type="entry name" value="CAT-like_dom_sf"/>
</dbReference>
<dbReference type="OrthoDB" id="416786at2759"/>
<dbReference type="RefSeq" id="XP_007699426.1">
    <property type="nucleotide sequence ID" value="XM_007701236.1"/>
</dbReference>
<reference evidence="1 2" key="1">
    <citation type="journal article" date="2012" name="PLoS Pathog.">
        <title>Diverse lifestyles and strategies of plant pathogenesis encoded in the genomes of eighteen Dothideomycetes fungi.</title>
        <authorList>
            <person name="Ohm R.A."/>
            <person name="Feau N."/>
            <person name="Henrissat B."/>
            <person name="Schoch C.L."/>
            <person name="Horwitz B.A."/>
            <person name="Barry K.W."/>
            <person name="Condon B.J."/>
            <person name="Copeland A.C."/>
            <person name="Dhillon B."/>
            <person name="Glaser F."/>
            <person name="Hesse C.N."/>
            <person name="Kosti I."/>
            <person name="LaButti K."/>
            <person name="Lindquist E.A."/>
            <person name="Lucas S."/>
            <person name="Salamov A.A."/>
            <person name="Bradshaw R.E."/>
            <person name="Ciuffetti L."/>
            <person name="Hamelin R.C."/>
            <person name="Kema G.H.J."/>
            <person name="Lawrence C."/>
            <person name="Scott J.A."/>
            <person name="Spatafora J.W."/>
            <person name="Turgeon B.G."/>
            <person name="de Wit P.J.G.M."/>
            <person name="Zhong S."/>
            <person name="Goodwin S.B."/>
            <person name="Grigoriev I.V."/>
        </authorList>
    </citation>
    <scope>NUCLEOTIDE SEQUENCE [LARGE SCALE GENOMIC DNA]</scope>
    <source>
        <strain evidence="2">ND90Pr / ATCC 201652</strain>
    </source>
</reference>
<name>M2T7D7_COCSN</name>
<dbReference type="PANTHER" id="PTHR45527">
    <property type="entry name" value="NONRIBOSOMAL PEPTIDE SYNTHETASE"/>
    <property type="match status" value="1"/>
</dbReference>
<organism evidence="1 2">
    <name type="scientific">Cochliobolus sativus (strain ND90Pr / ATCC 201652)</name>
    <name type="common">Common root rot and spot blotch fungus</name>
    <name type="synonym">Bipolaris sorokiniana</name>
    <dbReference type="NCBI Taxonomy" id="665912"/>
    <lineage>
        <taxon>Eukaryota</taxon>
        <taxon>Fungi</taxon>
        <taxon>Dikarya</taxon>
        <taxon>Ascomycota</taxon>
        <taxon>Pezizomycotina</taxon>
        <taxon>Dothideomycetes</taxon>
        <taxon>Pleosporomycetidae</taxon>
        <taxon>Pleosporales</taxon>
        <taxon>Pleosporineae</taxon>
        <taxon>Pleosporaceae</taxon>
        <taxon>Bipolaris</taxon>
    </lineage>
</organism>
<evidence type="ECO:0000313" key="2">
    <source>
        <dbReference type="Proteomes" id="UP000016934"/>
    </source>
</evidence>
<dbReference type="PANTHER" id="PTHR45527:SF1">
    <property type="entry name" value="FATTY ACID SYNTHASE"/>
    <property type="match status" value="1"/>
</dbReference>
<dbReference type="GeneID" id="19131992"/>
<sequence length="188" mass="20888">MAAATADNLAVLGFSDILNQNVAEVIPCSPLQEGILPSPSSYAVYILETAWRAAALEHPIYATIFALDDTSEGFLQVVLRNPTFSIQQITTKDGNMTAAHIPAMRPRPKWTKASPRHMLTICTNVATGQVACRFDICHTLYDVYSLRILLKDIVPMYHARDVTKLAPFADVVRYIKSRTKEETSGFWS</sequence>
<evidence type="ECO:0008006" key="3">
    <source>
        <dbReference type="Google" id="ProtNLM"/>
    </source>
</evidence>
<dbReference type="GO" id="GO:0005737">
    <property type="term" value="C:cytoplasm"/>
    <property type="evidence" value="ECO:0007669"/>
    <property type="project" value="TreeGrafter"/>
</dbReference>
<proteinExistence type="predicted"/>
<dbReference type="STRING" id="665912.M2T7D7"/>
<reference evidence="2" key="2">
    <citation type="journal article" date="2013" name="PLoS Genet.">
        <title>Comparative genome structure, secondary metabolite, and effector coding capacity across Cochliobolus pathogens.</title>
        <authorList>
            <person name="Condon B.J."/>
            <person name="Leng Y."/>
            <person name="Wu D."/>
            <person name="Bushley K.E."/>
            <person name="Ohm R.A."/>
            <person name="Otillar R."/>
            <person name="Martin J."/>
            <person name="Schackwitz W."/>
            <person name="Grimwood J."/>
            <person name="MohdZainudin N."/>
            <person name="Xue C."/>
            <person name="Wang R."/>
            <person name="Manning V.A."/>
            <person name="Dhillon B."/>
            <person name="Tu Z.J."/>
            <person name="Steffenson B.J."/>
            <person name="Salamov A."/>
            <person name="Sun H."/>
            <person name="Lowry S."/>
            <person name="LaButti K."/>
            <person name="Han J."/>
            <person name="Copeland A."/>
            <person name="Lindquist E."/>
            <person name="Barry K."/>
            <person name="Schmutz J."/>
            <person name="Baker S.E."/>
            <person name="Ciuffetti L.M."/>
            <person name="Grigoriev I.V."/>
            <person name="Zhong S."/>
            <person name="Turgeon B.G."/>
        </authorList>
    </citation>
    <scope>NUCLEOTIDE SEQUENCE [LARGE SCALE GENOMIC DNA]</scope>
    <source>
        <strain evidence="2">ND90Pr / ATCC 201652</strain>
    </source>
</reference>
<evidence type="ECO:0000313" key="1">
    <source>
        <dbReference type="EMBL" id="EMD64882.1"/>
    </source>
</evidence>
<gene>
    <name evidence="1" type="ORF">COCSADRAFT_159886</name>
</gene>
<dbReference type="HOGENOM" id="CLU_1440939_0_0_1"/>
<dbReference type="Gene3D" id="3.30.559.10">
    <property type="entry name" value="Chloramphenicol acetyltransferase-like domain"/>
    <property type="match status" value="1"/>
</dbReference>
<dbReference type="GO" id="GO:0044550">
    <property type="term" value="P:secondary metabolite biosynthetic process"/>
    <property type="evidence" value="ECO:0007669"/>
    <property type="project" value="TreeGrafter"/>
</dbReference>
<dbReference type="EMBL" id="KB445642">
    <property type="protein sequence ID" value="EMD64882.1"/>
    <property type="molecule type" value="Genomic_DNA"/>
</dbReference>
<keyword evidence="2" id="KW-1185">Reference proteome</keyword>
<dbReference type="KEGG" id="bsc:COCSADRAFT_159886"/>
<dbReference type="SUPFAM" id="SSF52777">
    <property type="entry name" value="CoA-dependent acyltransferases"/>
    <property type="match status" value="1"/>
</dbReference>
<dbReference type="GO" id="GO:0043041">
    <property type="term" value="P:amino acid activation for nonribosomal peptide biosynthetic process"/>
    <property type="evidence" value="ECO:0007669"/>
    <property type="project" value="TreeGrafter"/>
</dbReference>
<dbReference type="GO" id="GO:0031177">
    <property type="term" value="F:phosphopantetheine binding"/>
    <property type="evidence" value="ECO:0007669"/>
    <property type="project" value="TreeGrafter"/>
</dbReference>